<evidence type="ECO:0000259" key="15">
    <source>
        <dbReference type="Pfam" id="PF17432"/>
    </source>
</evidence>
<dbReference type="InterPro" id="IPR024601">
    <property type="entry name" value="Peptidase_M1_pepN_C"/>
</dbReference>
<evidence type="ECO:0000256" key="3">
    <source>
        <dbReference type="ARBA" id="ARBA00010136"/>
    </source>
</evidence>
<dbReference type="Gene3D" id="3.30.2010.30">
    <property type="match status" value="1"/>
</dbReference>
<protein>
    <recommendedName>
        <fullName evidence="5 12">Aminopeptidase N</fullName>
        <ecNumber evidence="4 12">3.4.11.2</ecNumber>
    </recommendedName>
</protein>
<name>A0AAW8QWQ3_9ALTE</name>
<dbReference type="NCBIfam" id="TIGR02414">
    <property type="entry name" value="pepN_proteo"/>
    <property type="match status" value="1"/>
</dbReference>
<comment type="catalytic activity">
    <reaction evidence="1">
        <text>Release of an N-terminal amino acid, Xaa-|-Yaa- from a peptide, amide or arylamide. Xaa is preferably Ala, but may be most amino acids including Pro (slow action). When a terminal hydrophobic residue is followed by a prolyl residue, the two may be released as an intact Xaa-Pro dipeptide.</text>
        <dbReference type="EC" id="3.4.11.2"/>
    </reaction>
</comment>
<dbReference type="InterPro" id="IPR038438">
    <property type="entry name" value="PepN_Ig-like_sf"/>
</dbReference>
<feature type="domain" description="Peptidase M1 alanyl aminopeptidase Ig-like fold" evidence="14">
    <location>
        <begin position="450"/>
        <end position="545"/>
    </location>
</feature>
<sequence length="882" mass="100559">MTQSISKKRSDYRAPEYLIDTINLFVRLHPTETSVVSELNIRLNTSVERHDADLCLDGQDLQLKAVLLNGERVDSYVQNQNQLIIPYESIKDLKEFTLSISNTINPQDNGSLEGLYLSNNAYCTQCEAEGFRKITYFLDRPDVLSVYTVKIEADKQQFPHVLSNGNLIEDTTNERGLRCVTWHDPFPKPCYLFALVAGDFDKLSDSFTTSSGREVALELFVDKGKREQGHHALSSLKKAMKWDEETFGLEYDLDIYMVVAVDFFNMGAMENKGLNVFNSKYVLADANTATDDDFFNIESIIGHEYFHNWTGNRVTCRDWFQLSLKEGLTVFRDQKFSADMFSELATRINQVKVMREHQFAEDAGPMSHPIRPDEVIEMNNFYTVTVYDKGAEVIRMLHTLLGESGFRAGMDLYFERHDGQAVTCDDFVNAMQDANDADLNHFKLWYSQSGTPEVTVEKIPKTEHEPMRLQFSQTTSPTSDQVNKQALYLPIKLECIEYNGSSVALDLQQGTFVLDTETASLDVHANDCVPVLLSDFSAPVKVHYDYSLEELLLILQHAQSDYSRWDASQSIYQRLITQHYESMTSQKNKDVVQASRIDNDVIEILQKVFVELEHEPELLSELLTVPSTESLMQGLSDVDPLLLVAAKKNVIGELSRALSSYLITRYQALTKLDKDYVYNKESANHRRLSNAMLYLLASNDTEEVQAMIQDRYRRADNMTDLLGALKAAQQSSLSLFEDLMQKFEESYQDNAVVMDKWFSLHATTSYSDILERLTLLASHRQFNMKNPNKVRSLVGSFAFYNTAGFHAKDGSGYRFLADYLINLDAINPQVAARLVTPLIQRNGYNQHCNDLMKKQLERIMANKTLSNDLFEKVSKSLLSDAD</sequence>
<evidence type="ECO:0000256" key="5">
    <source>
        <dbReference type="ARBA" id="ARBA00015611"/>
    </source>
</evidence>
<reference evidence="17 18" key="1">
    <citation type="submission" date="2023-09" db="EMBL/GenBank/DDBJ databases">
        <authorList>
            <person name="Rey-Velasco X."/>
        </authorList>
    </citation>
    <scope>NUCLEOTIDE SEQUENCE [LARGE SCALE GENOMIC DNA]</scope>
    <source>
        <strain evidence="17 18">W409</strain>
    </source>
</reference>
<evidence type="ECO:0000256" key="2">
    <source>
        <dbReference type="ARBA" id="ARBA00001947"/>
    </source>
</evidence>
<keyword evidence="7" id="KW-0645">Protease</keyword>
<comment type="caution">
    <text evidence="17">The sequence shown here is derived from an EMBL/GenBank/DDBJ whole genome shotgun (WGS) entry which is preliminary data.</text>
</comment>
<dbReference type="RefSeq" id="WP_311360365.1">
    <property type="nucleotide sequence ID" value="NZ_JAVRIE010000001.1"/>
</dbReference>
<evidence type="ECO:0000256" key="7">
    <source>
        <dbReference type="ARBA" id="ARBA00022670"/>
    </source>
</evidence>
<dbReference type="InterPro" id="IPR012779">
    <property type="entry name" value="Peptidase_M1_pepN"/>
</dbReference>
<evidence type="ECO:0000259" key="16">
    <source>
        <dbReference type="Pfam" id="PF17900"/>
    </source>
</evidence>
<dbReference type="Gene3D" id="2.60.40.1840">
    <property type="match status" value="1"/>
</dbReference>
<accession>A0AAW8QWQ3</accession>
<dbReference type="InterPro" id="IPR014782">
    <property type="entry name" value="Peptidase_M1_dom"/>
</dbReference>
<dbReference type="PANTHER" id="PTHR46322">
    <property type="entry name" value="PUROMYCIN-SENSITIVE AMINOPEPTIDASE"/>
    <property type="match status" value="1"/>
</dbReference>
<evidence type="ECO:0000256" key="11">
    <source>
        <dbReference type="ARBA" id="ARBA00023049"/>
    </source>
</evidence>
<keyword evidence="8" id="KW-0479">Metal-binding</keyword>
<keyword evidence="18" id="KW-1185">Reference proteome</keyword>
<dbReference type="InterPro" id="IPR027268">
    <property type="entry name" value="Peptidase_M4/M1_CTD_sf"/>
</dbReference>
<evidence type="ECO:0000256" key="1">
    <source>
        <dbReference type="ARBA" id="ARBA00000098"/>
    </source>
</evidence>
<evidence type="ECO:0000256" key="10">
    <source>
        <dbReference type="ARBA" id="ARBA00022833"/>
    </source>
</evidence>
<dbReference type="Pfam" id="PF17432">
    <property type="entry name" value="DUF3458_C"/>
    <property type="match status" value="1"/>
</dbReference>
<dbReference type="Proteomes" id="UP001249020">
    <property type="component" value="Unassembled WGS sequence"/>
</dbReference>
<proteinExistence type="inferred from homology"/>
<organism evidence="17 18">
    <name type="scientific">Brumicola blandensis</name>
    <dbReference type="NCBI Taxonomy" id="3075611"/>
    <lineage>
        <taxon>Bacteria</taxon>
        <taxon>Pseudomonadati</taxon>
        <taxon>Pseudomonadota</taxon>
        <taxon>Gammaproteobacteria</taxon>
        <taxon>Alteromonadales</taxon>
        <taxon>Alteromonadaceae</taxon>
        <taxon>Brumicola</taxon>
    </lineage>
</organism>
<dbReference type="GO" id="GO:0008270">
    <property type="term" value="F:zinc ion binding"/>
    <property type="evidence" value="ECO:0007669"/>
    <property type="project" value="InterPro"/>
</dbReference>
<evidence type="ECO:0000256" key="9">
    <source>
        <dbReference type="ARBA" id="ARBA00022801"/>
    </source>
</evidence>
<evidence type="ECO:0000259" key="13">
    <source>
        <dbReference type="Pfam" id="PF01433"/>
    </source>
</evidence>
<feature type="domain" description="Peptidase M1 alanyl aminopeptidase C-terminal" evidence="15">
    <location>
        <begin position="549"/>
        <end position="877"/>
    </location>
</feature>
<dbReference type="Pfam" id="PF01433">
    <property type="entry name" value="Peptidase_M1"/>
    <property type="match status" value="1"/>
</dbReference>
<evidence type="ECO:0000256" key="6">
    <source>
        <dbReference type="ARBA" id="ARBA00022438"/>
    </source>
</evidence>
<dbReference type="InterPro" id="IPR001930">
    <property type="entry name" value="Peptidase_M1"/>
</dbReference>
<dbReference type="InterPro" id="IPR037144">
    <property type="entry name" value="Peptidase_M1_pepN_C_sf"/>
</dbReference>
<dbReference type="GO" id="GO:0016285">
    <property type="term" value="F:alanyl aminopeptidase activity"/>
    <property type="evidence" value="ECO:0007669"/>
    <property type="project" value="UniProtKB-EC"/>
</dbReference>
<dbReference type="EC" id="3.4.11.2" evidence="4 12"/>
<dbReference type="SUPFAM" id="SSF55486">
    <property type="entry name" value="Metalloproteases ('zincins'), catalytic domain"/>
    <property type="match status" value="1"/>
</dbReference>
<dbReference type="FunFam" id="3.30.2010.30:FF:000002">
    <property type="entry name" value="Putative aminopeptidase N"/>
    <property type="match status" value="1"/>
</dbReference>
<dbReference type="Gene3D" id="2.60.40.1730">
    <property type="entry name" value="tricorn interacting facor f3 domain"/>
    <property type="match status" value="1"/>
</dbReference>
<gene>
    <name evidence="17" type="primary">pepN</name>
    <name evidence="17" type="ORF">RM544_03460</name>
</gene>
<dbReference type="PRINTS" id="PR00756">
    <property type="entry name" value="ALADIPTASE"/>
</dbReference>
<comment type="similarity">
    <text evidence="3">Belongs to the peptidase M1 family.</text>
</comment>
<dbReference type="PANTHER" id="PTHR46322:SF1">
    <property type="entry name" value="PUROMYCIN-SENSITIVE AMINOPEPTIDASE"/>
    <property type="match status" value="1"/>
</dbReference>
<dbReference type="Gene3D" id="1.25.50.10">
    <property type="entry name" value="Peptidase M1, alanyl aminopeptidase, C-terminal domain"/>
    <property type="match status" value="1"/>
</dbReference>
<feature type="domain" description="Peptidase M1 membrane alanine aminopeptidase" evidence="13">
    <location>
        <begin position="232"/>
        <end position="442"/>
    </location>
</feature>
<dbReference type="FunFam" id="1.10.390.10:FF:000002">
    <property type="entry name" value="Aminopeptidase N"/>
    <property type="match status" value="1"/>
</dbReference>
<dbReference type="Pfam" id="PF17900">
    <property type="entry name" value="Peptidase_M1_N"/>
    <property type="match status" value="1"/>
</dbReference>
<dbReference type="EMBL" id="JAVRIE010000001">
    <property type="protein sequence ID" value="MDT0581583.1"/>
    <property type="molecule type" value="Genomic_DNA"/>
</dbReference>
<dbReference type="CDD" id="cd09600">
    <property type="entry name" value="M1_APN"/>
    <property type="match status" value="1"/>
</dbReference>
<evidence type="ECO:0000256" key="4">
    <source>
        <dbReference type="ARBA" id="ARBA00012564"/>
    </source>
</evidence>
<evidence type="ECO:0000256" key="12">
    <source>
        <dbReference type="NCBIfam" id="TIGR02414"/>
    </source>
</evidence>
<keyword evidence="6 17" id="KW-0031">Aminopeptidase</keyword>
<keyword evidence="11" id="KW-0482">Metalloprotease</keyword>
<dbReference type="SUPFAM" id="SSF63737">
    <property type="entry name" value="Leukotriene A4 hydrolase N-terminal domain"/>
    <property type="match status" value="1"/>
</dbReference>
<dbReference type="InterPro" id="IPR035414">
    <property type="entry name" value="Peptidase_M1_pepN_Ig-like"/>
</dbReference>
<evidence type="ECO:0000313" key="18">
    <source>
        <dbReference type="Proteomes" id="UP001249020"/>
    </source>
</evidence>
<evidence type="ECO:0000259" key="14">
    <source>
        <dbReference type="Pfam" id="PF11940"/>
    </source>
</evidence>
<dbReference type="InterPro" id="IPR042097">
    <property type="entry name" value="Aminopeptidase_N-like_N_sf"/>
</dbReference>
<evidence type="ECO:0000256" key="8">
    <source>
        <dbReference type="ARBA" id="ARBA00022723"/>
    </source>
</evidence>
<dbReference type="AlphaFoldDB" id="A0AAW8QWQ3"/>
<comment type="cofactor">
    <cofactor evidence="2">
        <name>Zn(2+)</name>
        <dbReference type="ChEBI" id="CHEBI:29105"/>
    </cofactor>
</comment>
<feature type="domain" description="Aminopeptidase N-like N-terminal" evidence="16">
    <location>
        <begin position="23"/>
        <end position="192"/>
    </location>
</feature>
<dbReference type="InterPro" id="IPR045357">
    <property type="entry name" value="Aminopeptidase_N-like_N"/>
</dbReference>
<keyword evidence="10" id="KW-0862">Zinc</keyword>
<dbReference type="GO" id="GO:0006508">
    <property type="term" value="P:proteolysis"/>
    <property type="evidence" value="ECO:0007669"/>
    <property type="project" value="UniProtKB-UniRule"/>
</dbReference>
<dbReference type="GO" id="GO:0008237">
    <property type="term" value="F:metallopeptidase activity"/>
    <property type="evidence" value="ECO:0007669"/>
    <property type="project" value="UniProtKB-UniRule"/>
</dbReference>
<dbReference type="Gene3D" id="1.10.390.10">
    <property type="entry name" value="Neutral Protease Domain 2"/>
    <property type="match status" value="1"/>
</dbReference>
<evidence type="ECO:0000313" key="17">
    <source>
        <dbReference type="EMBL" id="MDT0581583.1"/>
    </source>
</evidence>
<dbReference type="Pfam" id="PF11940">
    <property type="entry name" value="DUF3458"/>
    <property type="match status" value="1"/>
</dbReference>
<keyword evidence="9 17" id="KW-0378">Hydrolase</keyword>